<keyword evidence="6 10" id="KW-0812">Transmembrane</keyword>
<evidence type="ECO:0000256" key="10">
    <source>
        <dbReference type="RuleBase" id="RU364125"/>
    </source>
</evidence>
<dbReference type="PANTHER" id="PTHR35091">
    <property type="entry name" value="FLAGELLAR PROTEIN FLIL"/>
    <property type="match status" value="1"/>
</dbReference>
<comment type="caution">
    <text evidence="11">The sequence shown here is derived from an EMBL/GenBank/DDBJ whole genome shotgun (WGS) entry which is preliminary data.</text>
</comment>
<dbReference type="Proteomes" id="UP001595462">
    <property type="component" value="Unassembled WGS sequence"/>
</dbReference>
<evidence type="ECO:0000256" key="3">
    <source>
        <dbReference type="ARBA" id="ARBA00008281"/>
    </source>
</evidence>
<evidence type="ECO:0000256" key="4">
    <source>
        <dbReference type="ARBA" id="ARBA00022475"/>
    </source>
</evidence>
<keyword evidence="9 10" id="KW-0472">Membrane</keyword>
<reference evidence="12" key="1">
    <citation type="journal article" date="2019" name="Int. J. Syst. Evol. Microbiol.">
        <title>The Global Catalogue of Microorganisms (GCM) 10K type strain sequencing project: providing services to taxonomists for standard genome sequencing and annotation.</title>
        <authorList>
            <consortium name="The Broad Institute Genomics Platform"/>
            <consortium name="The Broad Institute Genome Sequencing Center for Infectious Disease"/>
            <person name="Wu L."/>
            <person name="Ma J."/>
        </authorList>
    </citation>
    <scope>NUCLEOTIDE SEQUENCE [LARGE SCALE GENOMIC DNA]</scope>
    <source>
        <strain evidence="12">KCTC 52640</strain>
    </source>
</reference>
<keyword evidence="8 10" id="KW-1133">Transmembrane helix</keyword>
<comment type="subcellular location">
    <subcellularLocation>
        <location evidence="10">Cell inner membrane</location>
    </subcellularLocation>
    <subcellularLocation>
        <location evidence="2">Cell membrane</location>
        <topology evidence="2">Single-pass membrane protein</topology>
    </subcellularLocation>
</comment>
<evidence type="ECO:0000256" key="5">
    <source>
        <dbReference type="ARBA" id="ARBA00022500"/>
    </source>
</evidence>
<evidence type="ECO:0000256" key="2">
    <source>
        <dbReference type="ARBA" id="ARBA00004162"/>
    </source>
</evidence>
<evidence type="ECO:0000313" key="12">
    <source>
        <dbReference type="Proteomes" id="UP001595462"/>
    </source>
</evidence>
<evidence type="ECO:0000313" key="11">
    <source>
        <dbReference type="EMBL" id="MFC3104196.1"/>
    </source>
</evidence>
<dbReference type="EMBL" id="JBHRSS010000003">
    <property type="protein sequence ID" value="MFC3104196.1"/>
    <property type="molecule type" value="Genomic_DNA"/>
</dbReference>
<keyword evidence="11" id="KW-0966">Cell projection</keyword>
<gene>
    <name evidence="11" type="primary">fliL</name>
    <name evidence="11" type="ORF">ACFOSU_09845</name>
</gene>
<dbReference type="NCBIfam" id="NF005435">
    <property type="entry name" value="PRK07021.1"/>
    <property type="match status" value="1"/>
</dbReference>
<evidence type="ECO:0000256" key="9">
    <source>
        <dbReference type="ARBA" id="ARBA00023136"/>
    </source>
</evidence>
<dbReference type="PANTHER" id="PTHR35091:SF2">
    <property type="entry name" value="FLAGELLAR PROTEIN FLIL"/>
    <property type="match status" value="1"/>
</dbReference>
<keyword evidence="5 10" id="KW-0145">Chemotaxis</keyword>
<keyword evidence="10" id="KW-0997">Cell inner membrane</keyword>
<keyword evidence="11" id="KW-0969">Cilium</keyword>
<keyword evidence="7 10" id="KW-0283">Flagellar rotation</keyword>
<proteinExistence type="inferred from homology"/>
<sequence length="164" mass="17912">MIPNPPTPPPCQAGKVSPPLLIALVLCVLIVSGAAVAGTYFLMRGQDKTTAESKPVKEPLPDPVFVAVEPFTINLQDDSGRVLYVRMSLKVADDKTATYLNSYMPQVRNRILMTVSDQRADELVTSEGKQQLASMLRERIAQPLADGEDPIAVNDVLFTDFIVQ</sequence>
<dbReference type="InterPro" id="IPR005503">
    <property type="entry name" value="FliL"/>
</dbReference>
<accession>A0ABV7EQL7</accession>
<protein>
    <recommendedName>
        <fullName evidence="10">Flagellar protein FliL</fullName>
    </recommendedName>
</protein>
<dbReference type="RefSeq" id="WP_380688945.1">
    <property type="nucleotide sequence ID" value="NZ_JBHRSS010000003.1"/>
</dbReference>
<organism evidence="11 12">
    <name type="scientific">Salinisphaera aquimarina</name>
    <dbReference type="NCBI Taxonomy" id="2094031"/>
    <lineage>
        <taxon>Bacteria</taxon>
        <taxon>Pseudomonadati</taxon>
        <taxon>Pseudomonadota</taxon>
        <taxon>Gammaproteobacteria</taxon>
        <taxon>Salinisphaerales</taxon>
        <taxon>Salinisphaeraceae</taxon>
        <taxon>Salinisphaera</taxon>
    </lineage>
</organism>
<keyword evidence="4" id="KW-1003">Cell membrane</keyword>
<evidence type="ECO:0000256" key="7">
    <source>
        <dbReference type="ARBA" id="ARBA00022779"/>
    </source>
</evidence>
<keyword evidence="12" id="KW-1185">Reference proteome</keyword>
<evidence type="ECO:0000256" key="1">
    <source>
        <dbReference type="ARBA" id="ARBA00002254"/>
    </source>
</evidence>
<comment type="similarity">
    <text evidence="3 10">Belongs to the FliL family.</text>
</comment>
<comment type="function">
    <text evidence="1 10">Controls the rotational direction of flagella during chemotaxis.</text>
</comment>
<feature type="transmembrane region" description="Helical" evidence="10">
    <location>
        <begin position="20"/>
        <end position="43"/>
    </location>
</feature>
<evidence type="ECO:0000256" key="6">
    <source>
        <dbReference type="ARBA" id="ARBA00022692"/>
    </source>
</evidence>
<name>A0ABV7EQL7_9GAMM</name>
<dbReference type="Pfam" id="PF03748">
    <property type="entry name" value="FliL"/>
    <property type="match status" value="1"/>
</dbReference>
<evidence type="ECO:0000256" key="8">
    <source>
        <dbReference type="ARBA" id="ARBA00022989"/>
    </source>
</evidence>
<keyword evidence="11" id="KW-0282">Flagellum</keyword>